<dbReference type="EMBL" id="CM017699">
    <property type="protein sequence ID" value="TYG90520.1"/>
    <property type="molecule type" value="Genomic_DNA"/>
</dbReference>
<gene>
    <name evidence="1" type="ORF">ES288_A12G188600v1</name>
</gene>
<dbReference type="AlphaFoldDB" id="A0A5D2EAZ7"/>
<organism evidence="1 2">
    <name type="scientific">Gossypium darwinii</name>
    <name type="common">Darwin's cotton</name>
    <name type="synonym">Gossypium barbadense var. darwinii</name>
    <dbReference type="NCBI Taxonomy" id="34276"/>
    <lineage>
        <taxon>Eukaryota</taxon>
        <taxon>Viridiplantae</taxon>
        <taxon>Streptophyta</taxon>
        <taxon>Embryophyta</taxon>
        <taxon>Tracheophyta</taxon>
        <taxon>Spermatophyta</taxon>
        <taxon>Magnoliopsida</taxon>
        <taxon>eudicotyledons</taxon>
        <taxon>Gunneridae</taxon>
        <taxon>Pentapetalae</taxon>
        <taxon>rosids</taxon>
        <taxon>malvids</taxon>
        <taxon>Malvales</taxon>
        <taxon>Malvaceae</taxon>
        <taxon>Malvoideae</taxon>
        <taxon>Gossypium</taxon>
    </lineage>
</organism>
<protein>
    <submittedName>
        <fullName evidence="1">Uncharacterized protein</fullName>
    </submittedName>
</protein>
<sequence>MKAISDQFLMEVQAGNDCIRHRQSKEHSCTLLSPAESAKSICFLHPEPDSLLGWELKGHLLFCTSFSILLVTGILK</sequence>
<evidence type="ECO:0000313" key="1">
    <source>
        <dbReference type="EMBL" id="TYG90520.1"/>
    </source>
</evidence>
<evidence type="ECO:0000313" key="2">
    <source>
        <dbReference type="Proteomes" id="UP000323506"/>
    </source>
</evidence>
<dbReference type="Proteomes" id="UP000323506">
    <property type="component" value="Chromosome A12"/>
</dbReference>
<keyword evidence="2" id="KW-1185">Reference proteome</keyword>
<accession>A0A5D2EAZ7</accession>
<proteinExistence type="predicted"/>
<name>A0A5D2EAZ7_GOSDA</name>
<reference evidence="1 2" key="1">
    <citation type="submission" date="2019-06" db="EMBL/GenBank/DDBJ databases">
        <title>WGS assembly of Gossypium darwinii.</title>
        <authorList>
            <person name="Chen Z.J."/>
            <person name="Sreedasyam A."/>
            <person name="Ando A."/>
            <person name="Song Q."/>
            <person name="De L."/>
            <person name="Hulse-Kemp A."/>
            <person name="Ding M."/>
            <person name="Ye W."/>
            <person name="Kirkbride R."/>
            <person name="Jenkins J."/>
            <person name="Plott C."/>
            <person name="Lovell J."/>
            <person name="Lin Y.-M."/>
            <person name="Vaughn R."/>
            <person name="Liu B."/>
            <person name="Li W."/>
            <person name="Simpson S."/>
            <person name="Scheffler B."/>
            <person name="Saski C."/>
            <person name="Grover C."/>
            <person name="Hu G."/>
            <person name="Conover J."/>
            <person name="Carlson J."/>
            <person name="Shu S."/>
            <person name="Boston L."/>
            <person name="Williams M."/>
            <person name="Peterson D."/>
            <person name="Mcgee K."/>
            <person name="Jones D."/>
            <person name="Wendel J."/>
            <person name="Stelly D."/>
            <person name="Grimwood J."/>
            <person name="Schmutz J."/>
        </authorList>
    </citation>
    <scope>NUCLEOTIDE SEQUENCE [LARGE SCALE GENOMIC DNA]</scope>
    <source>
        <strain evidence="1">1808015.09</strain>
    </source>
</reference>